<dbReference type="AlphaFoldDB" id="A0A1Y1WYD4"/>
<proteinExistence type="predicted"/>
<keyword evidence="1" id="KW-0472">Membrane</keyword>
<keyword evidence="1" id="KW-0812">Transmembrane</keyword>
<sequence>MRSKNILCLLPKTIIELLLVILLLSSNITLILGKGYKYKCKKIDDGTIWYGRDCFSTFQSCDNDRRGLDTGVFVSCPLRP</sequence>
<dbReference type="Proteomes" id="UP000193944">
    <property type="component" value="Unassembled WGS sequence"/>
</dbReference>
<name>A0A1Y1WYD4_9FUNG</name>
<evidence type="ECO:0000313" key="3">
    <source>
        <dbReference type="Proteomes" id="UP000193944"/>
    </source>
</evidence>
<keyword evidence="1" id="KW-1133">Transmembrane helix</keyword>
<evidence type="ECO:0000256" key="1">
    <source>
        <dbReference type="SAM" id="Phobius"/>
    </source>
</evidence>
<reference evidence="2 3" key="1">
    <citation type="submission" date="2016-08" db="EMBL/GenBank/DDBJ databases">
        <title>A Parts List for Fungal Cellulosomes Revealed by Comparative Genomics.</title>
        <authorList>
            <consortium name="DOE Joint Genome Institute"/>
            <person name="Haitjema C.H."/>
            <person name="Gilmore S.P."/>
            <person name="Henske J.K."/>
            <person name="Solomon K.V."/>
            <person name="De Groot R."/>
            <person name="Kuo A."/>
            <person name="Mondo S.J."/>
            <person name="Salamov A.A."/>
            <person name="Labutti K."/>
            <person name="Zhao Z."/>
            <person name="Chiniquy J."/>
            <person name="Barry K."/>
            <person name="Brewer H.M."/>
            <person name="Purvine S.O."/>
            <person name="Wright A.T."/>
            <person name="Boxma B."/>
            <person name="Van Alen T."/>
            <person name="Hackstein J.H."/>
            <person name="Baker S.E."/>
            <person name="Grigoriev I.V."/>
            <person name="O'Malley M.A."/>
        </authorList>
    </citation>
    <scope>NUCLEOTIDE SEQUENCE [LARGE SCALE GENOMIC DNA]</scope>
    <source>
        <strain evidence="2 3">S4</strain>
    </source>
</reference>
<reference evidence="2 3" key="2">
    <citation type="submission" date="2016-08" db="EMBL/GenBank/DDBJ databases">
        <title>Pervasive Adenine N6-methylation of Active Genes in Fungi.</title>
        <authorList>
            <consortium name="DOE Joint Genome Institute"/>
            <person name="Mondo S.J."/>
            <person name="Dannebaum R.O."/>
            <person name="Kuo R.C."/>
            <person name="Labutti K."/>
            <person name="Haridas S."/>
            <person name="Kuo A."/>
            <person name="Salamov A."/>
            <person name="Ahrendt S.R."/>
            <person name="Lipzen A."/>
            <person name="Sullivan W."/>
            <person name="Andreopoulos W.B."/>
            <person name="Clum A."/>
            <person name="Lindquist E."/>
            <person name="Daum C."/>
            <person name="Ramamoorthy G.K."/>
            <person name="Gryganskyi A."/>
            <person name="Culley D."/>
            <person name="Magnuson J.K."/>
            <person name="James T.Y."/>
            <person name="O'Malley M.A."/>
            <person name="Stajich J.E."/>
            <person name="Spatafora J.W."/>
            <person name="Visel A."/>
            <person name="Grigoriev I.V."/>
        </authorList>
    </citation>
    <scope>NUCLEOTIDE SEQUENCE [LARGE SCALE GENOMIC DNA]</scope>
    <source>
        <strain evidence="2 3">S4</strain>
    </source>
</reference>
<evidence type="ECO:0000313" key="2">
    <source>
        <dbReference type="EMBL" id="ORX78124.1"/>
    </source>
</evidence>
<protein>
    <submittedName>
        <fullName evidence="2">Uncharacterized protein</fullName>
    </submittedName>
</protein>
<accession>A0A1Y1WYD4</accession>
<dbReference type="EMBL" id="MCFG01000222">
    <property type="protein sequence ID" value="ORX78124.1"/>
    <property type="molecule type" value="Genomic_DNA"/>
</dbReference>
<feature type="transmembrane region" description="Helical" evidence="1">
    <location>
        <begin position="14"/>
        <end position="33"/>
    </location>
</feature>
<comment type="caution">
    <text evidence="2">The sequence shown here is derived from an EMBL/GenBank/DDBJ whole genome shotgun (WGS) entry which is preliminary data.</text>
</comment>
<gene>
    <name evidence="2" type="ORF">BCR32DRAFT_282586</name>
</gene>
<keyword evidence="3" id="KW-1185">Reference proteome</keyword>
<organism evidence="2 3">
    <name type="scientific">Anaeromyces robustus</name>
    <dbReference type="NCBI Taxonomy" id="1754192"/>
    <lineage>
        <taxon>Eukaryota</taxon>
        <taxon>Fungi</taxon>
        <taxon>Fungi incertae sedis</taxon>
        <taxon>Chytridiomycota</taxon>
        <taxon>Chytridiomycota incertae sedis</taxon>
        <taxon>Neocallimastigomycetes</taxon>
        <taxon>Neocallimastigales</taxon>
        <taxon>Neocallimastigaceae</taxon>
        <taxon>Anaeromyces</taxon>
    </lineage>
</organism>